<dbReference type="OrthoDB" id="449170at2759"/>
<dbReference type="SMART" id="SM01179">
    <property type="entry name" value="DUF862"/>
    <property type="match status" value="1"/>
</dbReference>
<dbReference type="GO" id="GO:0101005">
    <property type="term" value="F:deubiquitinase activity"/>
    <property type="evidence" value="ECO:0007669"/>
    <property type="project" value="TreeGrafter"/>
</dbReference>
<dbReference type="InterPro" id="IPR008580">
    <property type="entry name" value="PPPDE_dom"/>
</dbReference>
<comment type="caution">
    <text evidence="7">The sequence shown here is derived from an EMBL/GenBank/DDBJ whole genome shotgun (WGS) entry which is preliminary data.</text>
</comment>
<dbReference type="InterPro" id="IPR042266">
    <property type="entry name" value="PPPDE_sf"/>
</dbReference>
<reference evidence="7 8" key="1">
    <citation type="submission" date="2016-02" db="EMBL/GenBank/DDBJ databases">
        <title>Genome analysis of coral dinoflagellate symbionts highlights evolutionary adaptations to a symbiotic lifestyle.</title>
        <authorList>
            <person name="Aranda M."/>
            <person name="Li Y."/>
            <person name="Liew Y.J."/>
            <person name="Baumgarten S."/>
            <person name="Simakov O."/>
            <person name="Wilson M."/>
            <person name="Piel J."/>
            <person name="Ashoor H."/>
            <person name="Bougouffa S."/>
            <person name="Bajic V.B."/>
            <person name="Ryu T."/>
            <person name="Ravasi T."/>
            <person name="Bayer T."/>
            <person name="Micklem G."/>
            <person name="Kim H."/>
            <person name="Bhak J."/>
            <person name="Lajeunesse T.C."/>
            <person name="Voolstra C.R."/>
        </authorList>
    </citation>
    <scope>NUCLEOTIDE SEQUENCE [LARGE SCALE GENOMIC DNA]</scope>
    <source>
        <strain evidence="7 8">CCMP2467</strain>
    </source>
</reference>
<feature type="compositionally biased region" description="Basic and acidic residues" evidence="4">
    <location>
        <begin position="366"/>
        <end position="376"/>
    </location>
</feature>
<dbReference type="Pfam" id="PF01062">
    <property type="entry name" value="Bestrophin"/>
    <property type="match status" value="1"/>
</dbReference>
<accession>A0A1Q9DBC2</accession>
<evidence type="ECO:0000313" key="8">
    <source>
        <dbReference type="Proteomes" id="UP000186817"/>
    </source>
</evidence>
<keyword evidence="3" id="KW-0378">Hydrolase</keyword>
<keyword evidence="5" id="KW-0472">Membrane</keyword>
<feature type="transmembrane region" description="Helical" evidence="5">
    <location>
        <begin position="97"/>
        <end position="114"/>
    </location>
</feature>
<keyword evidence="8" id="KW-1185">Reference proteome</keyword>
<gene>
    <name evidence="7" type="ORF">AK812_SmicGene25784</name>
</gene>
<evidence type="ECO:0000256" key="5">
    <source>
        <dbReference type="SAM" id="Phobius"/>
    </source>
</evidence>
<dbReference type="Pfam" id="PF05903">
    <property type="entry name" value="Peptidase_C97"/>
    <property type="match status" value="1"/>
</dbReference>
<organism evidence="7 8">
    <name type="scientific">Symbiodinium microadriaticum</name>
    <name type="common">Dinoflagellate</name>
    <name type="synonym">Zooxanthella microadriatica</name>
    <dbReference type="NCBI Taxonomy" id="2951"/>
    <lineage>
        <taxon>Eukaryota</taxon>
        <taxon>Sar</taxon>
        <taxon>Alveolata</taxon>
        <taxon>Dinophyceae</taxon>
        <taxon>Suessiales</taxon>
        <taxon>Symbiodiniaceae</taxon>
        <taxon>Symbiodinium</taxon>
    </lineage>
</organism>
<keyword evidence="2" id="KW-0645">Protease</keyword>
<evidence type="ECO:0000256" key="2">
    <source>
        <dbReference type="ARBA" id="ARBA00022670"/>
    </source>
</evidence>
<feature type="region of interest" description="Disordered" evidence="4">
    <location>
        <begin position="313"/>
        <end position="376"/>
    </location>
</feature>
<feature type="domain" description="PPPDE" evidence="6">
    <location>
        <begin position="402"/>
        <end position="551"/>
    </location>
</feature>
<evidence type="ECO:0000256" key="3">
    <source>
        <dbReference type="ARBA" id="ARBA00022801"/>
    </source>
</evidence>
<name>A0A1Q9DBC2_SYMMI</name>
<dbReference type="GO" id="GO:0006508">
    <property type="term" value="P:proteolysis"/>
    <property type="evidence" value="ECO:0007669"/>
    <property type="project" value="UniProtKB-KW"/>
</dbReference>
<dbReference type="PANTHER" id="PTHR12378">
    <property type="entry name" value="DESUMOYLATING ISOPEPTIDASE"/>
    <property type="match status" value="1"/>
</dbReference>
<dbReference type="EMBL" id="LSRX01000623">
    <property type="protein sequence ID" value="OLP92405.1"/>
    <property type="molecule type" value="Genomic_DNA"/>
</dbReference>
<dbReference type="InterPro" id="IPR021134">
    <property type="entry name" value="Bestrophin-like"/>
</dbReference>
<dbReference type="GO" id="GO:0016579">
    <property type="term" value="P:protein deubiquitination"/>
    <property type="evidence" value="ECO:0007669"/>
    <property type="project" value="TreeGrafter"/>
</dbReference>
<dbReference type="GO" id="GO:0005254">
    <property type="term" value="F:chloride channel activity"/>
    <property type="evidence" value="ECO:0007669"/>
    <property type="project" value="InterPro"/>
</dbReference>
<protein>
    <submittedName>
        <fullName evidence="7">DeSI-like protein</fullName>
    </submittedName>
</protein>
<feature type="transmembrane region" description="Helical" evidence="5">
    <location>
        <begin position="134"/>
        <end position="152"/>
    </location>
</feature>
<dbReference type="Proteomes" id="UP000186817">
    <property type="component" value="Unassembled WGS sequence"/>
</dbReference>
<evidence type="ECO:0000313" key="7">
    <source>
        <dbReference type="EMBL" id="OLP92405.1"/>
    </source>
</evidence>
<evidence type="ECO:0000256" key="4">
    <source>
        <dbReference type="SAM" id="MobiDB-lite"/>
    </source>
</evidence>
<dbReference type="AlphaFoldDB" id="A0A1Q9DBC2"/>
<comment type="similarity">
    <text evidence="1">Belongs to the DeSI family.</text>
</comment>
<feature type="compositionally biased region" description="Polar residues" evidence="4">
    <location>
        <begin position="330"/>
        <end position="354"/>
    </location>
</feature>
<dbReference type="PROSITE" id="PS51858">
    <property type="entry name" value="PPPDE"/>
    <property type="match status" value="1"/>
</dbReference>
<keyword evidence="5" id="KW-0812">Transmembrane</keyword>
<proteinExistence type="inferred from homology"/>
<evidence type="ECO:0000259" key="6">
    <source>
        <dbReference type="PROSITE" id="PS51858"/>
    </source>
</evidence>
<sequence length="557" mass="61945">MWPMVSAPTPAMASSRAFLRPLAFGTSGFPPRHRKIAAPSVPLSEADFQKRLRPNKLVTYFDTQVLKYRDDDSLMTTGILAAVSTTASFLRRRSRTWWYAVSSCAFALLIYHFTGAGRPAFSEATRDLLVNMTHSVFLLGFFLAACINRWWAMRNDCIGRLWGAINDLTLLLTSYFPSDSPEDTLVRERMLRWAVLSHELMYKQAMQDEDLSDLLQCGLLEEEERKVLAPLPSKGQVVWAWATSYIAHLAQGPVDQGGSCLPFPVTTMPELQRLCCQARGGLGATLAYVDTQVKASSEDVSLMREDGASYVNGSSYADGTPHVAGGSDADSVSYSDGASDSARTSWLDGSTQEGDPSVDSPSLPLEHGELSDGSELQKKVEELKLRTQSIGMEKGRKKDRSHSVFLNIYHVDEYAYWINGIFANHYSPLKFGGIFHVAVQIGNEEWAYGYTKRGTGVYKTKPRSGPLFRESVALTPTKLSEQQIAQLYSSLAREWPGCQYHLLQRNCCHFAAEVALLLGAGDLPEWAYRKGKTCLQCFSIRFQGRMLGTELFLRLPG</sequence>
<evidence type="ECO:0000256" key="1">
    <source>
        <dbReference type="ARBA" id="ARBA00008140"/>
    </source>
</evidence>
<dbReference type="Gene3D" id="3.90.1720.30">
    <property type="entry name" value="PPPDE domains"/>
    <property type="match status" value="1"/>
</dbReference>
<dbReference type="PANTHER" id="PTHR12378:SF9">
    <property type="entry name" value="OS06G0107000 PROTEIN"/>
    <property type="match status" value="1"/>
</dbReference>
<keyword evidence="5" id="KW-1133">Transmembrane helix</keyword>
<feature type="transmembrane region" description="Helical" evidence="5">
    <location>
        <begin position="73"/>
        <end position="90"/>
    </location>
</feature>